<dbReference type="GeneID" id="104715406"/>
<keyword evidence="2 4" id="KW-0378">Hydrolase</keyword>
<evidence type="ECO:0000256" key="3">
    <source>
        <dbReference type="ARBA" id="ARBA00023085"/>
    </source>
</evidence>
<comment type="function">
    <text evidence="4">Acts in the modification of cell walls via demethylesterification of cell wall pectin.</text>
</comment>
<dbReference type="Pfam" id="PF01095">
    <property type="entry name" value="Pectinesterase"/>
    <property type="match status" value="1"/>
</dbReference>
<keyword evidence="4" id="KW-0964">Secreted</keyword>
<dbReference type="PANTHER" id="PTHR31707">
    <property type="entry name" value="PECTINESTERASE"/>
    <property type="match status" value="1"/>
</dbReference>
<dbReference type="Gene3D" id="2.160.20.10">
    <property type="entry name" value="Single-stranded right-handed beta-helix, Pectin lyase-like"/>
    <property type="match status" value="1"/>
</dbReference>
<keyword evidence="4" id="KW-0961">Cell wall biogenesis/degradation</keyword>
<evidence type="ECO:0000256" key="2">
    <source>
        <dbReference type="ARBA" id="ARBA00022801"/>
    </source>
</evidence>
<comment type="catalytic activity">
    <reaction evidence="4">
        <text>[(1-&gt;4)-alpha-D-galacturonosyl methyl ester](n) + n H2O = [(1-&gt;4)-alpha-D-galacturonosyl](n) + n methanol + n H(+)</text>
        <dbReference type="Rhea" id="RHEA:22380"/>
        <dbReference type="Rhea" id="RHEA-COMP:14570"/>
        <dbReference type="Rhea" id="RHEA-COMP:14573"/>
        <dbReference type="ChEBI" id="CHEBI:15377"/>
        <dbReference type="ChEBI" id="CHEBI:15378"/>
        <dbReference type="ChEBI" id="CHEBI:17790"/>
        <dbReference type="ChEBI" id="CHEBI:140522"/>
        <dbReference type="ChEBI" id="CHEBI:140523"/>
        <dbReference type="EC" id="3.1.1.11"/>
    </reaction>
</comment>
<reference evidence="6" key="1">
    <citation type="journal article" date="2014" name="Nat. Commun.">
        <title>The emerging biofuel crop Camelina sativa retains a highly undifferentiated hexaploid genome structure.</title>
        <authorList>
            <person name="Kagale S."/>
            <person name="Koh C."/>
            <person name="Nixon J."/>
            <person name="Bollina V."/>
            <person name="Clarke W.E."/>
            <person name="Tuteja R."/>
            <person name="Spillane C."/>
            <person name="Robinson S.J."/>
            <person name="Links M.G."/>
            <person name="Clarke C."/>
            <person name="Higgins E.E."/>
            <person name="Huebert T."/>
            <person name="Sharpe A.G."/>
            <person name="Parkin I.A."/>
        </authorList>
    </citation>
    <scope>NUCLEOTIDE SEQUENCE [LARGE SCALE GENOMIC DNA]</scope>
    <source>
        <strain evidence="6">cv. DH55</strain>
    </source>
</reference>
<reference evidence="7" key="2">
    <citation type="submission" date="2025-08" db="UniProtKB">
        <authorList>
            <consortium name="RefSeq"/>
        </authorList>
    </citation>
    <scope>IDENTIFICATION</scope>
    <source>
        <tissue evidence="7">Leaf</tissue>
    </source>
</reference>
<keyword evidence="3 4" id="KW-0063">Aspartyl esterase</keyword>
<evidence type="ECO:0000256" key="1">
    <source>
        <dbReference type="ARBA" id="ARBA00005184"/>
    </source>
</evidence>
<keyword evidence="6" id="KW-1185">Reference proteome</keyword>
<evidence type="ECO:0000259" key="5">
    <source>
        <dbReference type="Pfam" id="PF01095"/>
    </source>
</evidence>
<dbReference type="EC" id="3.1.1.11" evidence="4"/>
<keyword evidence="4" id="KW-0134">Cell wall</keyword>
<protein>
    <recommendedName>
        <fullName evidence="4">Pectinesterase</fullName>
        <ecNumber evidence="4">3.1.1.11</ecNumber>
    </recommendedName>
</protein>
<dbReference type="InterPro" id="IPR000070">
    <property type="entry name" value="Pectinesterase_cat"/>
</dbReference>
<sequence>MEIQFLYSKLPVFIFVLLAFFVSHPFASSTPSDLIEMVVPSKSSLMAIPSASSGLDSKMVVPSTSSDLDSKMVVPSKSSDLAEMVVPLTSSDLNSKMVVPSTSSDLIEMVVPSTSSDLDSKARTANLVVSKDGTGNYKTINEAVAAVPAFSKTRFVIYVKKGIYDEIINIGKPKTNLTIIGDGRDATILTEKLNVKDGTKTFYSATLAVDGDGFMAQDLCIRNTAGPEKGAAVALRVSGDRVVIYRCHIDGYQDTLYAHSNKQFYRDCYITGTVDFICGQASAVFQNCQIEARKPIGGQSNVITAQSRDSQSLMSGFTFQKCNITASKDLDPVKRTFKSFLGRPWGVLSRVVFMESFMGDLIDPAGWTPWDSDLSRLSTLYYGEYENNGPGADTKKRVTWKGFRKITDPKEAINFTVGRLLDGDVWLKPTGVPYELGL</sequence>
<comment type="subcellular location">
    <subcellularLocation>
        <location evidence="4">Secreted</location>
        <location evidence="4">Cell wall</location>
    </subcellularLocation>
</comment>
<evidence type="ECO:0000313" key="6">
    <source>
        <dbReference type="Proteomes" id="UP000694864"/>
    </source>
</evidence>
<dbReference type="PROSITE" id="PS00800">
    <property type="entry name" value="PECTINESTERASE_1"/>
    <property type="match status" value="1"/>
</dbReference>
<name>A0ABM1QFJ5_CAMSA</name>
<evidence type="ECO:0000313" key="7">
    <source>
        <dbReference type="RefSeq" id="XP_019085533.1"/>
    </source>
</evidence>
<evidence type="ECO:0000256" key="4">
    <source>
        <dbReference type="RuleBase" id="RU000589"/>
    </source>
</evidence>
<proteinExistence type="predicted"/>
<feature type="signal peptide" evidence="4">
    <location>
        <begin position="1"/>
        <end position="29"/>
    </location>
</feature>
<gene>
    <name evidence="7" type="primary">LOC104715406</name>
</gene>
<keyword evidence="4" id="KW-0732">Signal</keyword>
<feature type="chain" id="PRO_5044980158" description="Pectinesterase" evidence="4">
    <location>
        <begin position="30"/>
        <end position="438"/>
    </location>
</feature>
<dbReference type="InterPro" id="IPR012334">
    <property type="entry name" value="Pectin_lyas_fold"/>
</dbReference>
<dbReference type="RefSeq" id="XP_019085533.1">
    <property type="nucleotide sequence ID" value="XM_019229988.1"/>
</dbReference>
<accession>A0ABM1QFJ5</accession>
<feature type="domain" description="Pectinesterase catalytic" evidence="5">
    <location>
        <begin position="126"/>
        <end position="424"/>
    </location>
</feature>
<dbReference type="InterPro" id="IPR018040">
    <property type="entry name" value="Pectinesterase_Tyr_AS"/>
</dbReference>
<dbReference type="Proteomes" id="UP000694864">
    <property type="component" value="Chromosome 9"/>
</dbReference>
<dbReference type="SUPFAM" id="SSF51126">
    <property type="entry name" value="Pectin lyase-like"/>
    <property type="match status" value="1"/>
</dbReference>
<dbReference type="InterPro" id="IPR011050">
    <property type="entry name" value="Pectin_lyase_fold/virulence"/>
</dbReference>
<organism evidence="6 7">
    <name type="scientific">Camelina sativa</name>
    <name type="common">False flax</name>
    <name type="synonym">Myagrum sativum</name>
    <dbReference type="NCBI Taxonomy" id="90675"/>
    <lineage>
        <taxon>Eukaryota</taxon>
        <taxon>Viridiplantae</taxon>
        <taxon>Streptophyta</taxon>
        <taxon>Embryophyta</taxon>
        <taxon>Tracheophyta</taxon>
        <taxon>Spermatophyta</taxon>
        <taxon>Magnoliopsida</taxon>
        <taxon>eudicotyledons</taxon>
        <taxon>Gunneridae</taxon>
        <taxon>Pentapetalae</taxon>
        <taxon>rosids</taxon>
        <taxon>malvids</taxon>
        <taxon>Brassicales</taxon>
        <taxon>Brassicaceae</taxon>
        <taxon>Camelineae</taxon>
        <taxon>Camelina</taxon>
    </lineage>
</organism>
<comment type="pathway">
    <text evidence="1 4">Glycan metabolism; pectin degradation; 2-dehydro-3-deoxy-D-gluconate from pectin: step 1/5.</text>
</comment>